<evidence type="ECO:0008006" key="3">
    <source>
        <dbReference type="Google" id="ProtNLM"/>
    </source>
</evidence>
<protein>
    <recommendedName>
        <fullName evidence="3">DNA polymerase-3 subunit epsilon</fullName>
    </recommendedName>
</protein>
<dbReference type="RefSeq" id="WP_159433813.1">
    <property type="nucleotide sequence ID" value="NZ_FNIB01000002.1"/>
</dbReference>
<dbReference type="InterPro" id="IPR012337">
    <property type="entry name" value="RNaseH-like_sf"/>
</dbReference>
<dbReference type="SUPFAM" id="SSF53098">
    <property type="entry name" value="Ribonuclease H-like"/>
    <property type="match status" value="1"/>
</dbReference>
<reference evidence="1 2" key="1">
    <citation type="submission" date="2016-10" db="EMBL/GenBank/DDBJ databases">
        <authorList>
            <person name="Varghese N."/>
            <person name="Submissions S."/>
        </authorList>
    </citation>
    <scope>NUCLEOTIDE SEQUENCE [LARGE SCALE GENOMIC DNA]</scope>
    <source>
        <strain evidence="1 2">CGMCC 1.11215</strain>
    </source>
</reference>
<evidence type="ECO:0000313" key="2">
    <source>
        <dbReference type="Proteomes" id="UP000199639"/>
    </source>
</evidence>
<gene>
    <name evidence="1" type="ORF">SAMN05216368_10210</name>
</gene>
<name>A0A5E9FUI9_9MICO</name>
<dbReference type="EMBL" id="FNIB01000002">
    <property type="protein sequence ID" value="SDM68750.1"/>
    <property type="molecule type" value="Genomic_DNA"/>
</dbReference>
<dbReference type="Proteomes" id="UP000199639">
    <property type="component" value="Unassembled WGS sequence"/>
</dbReference>
<organism evidence="1 2">
    <name type="scientific">Cryobacterium flavum</name>
    <dbReference type="NCBI Taxonomy" id="1424659"/>
    <lineage>
        <taxon>Bacteria</taxon>
        <taxon>Bacillati</taxon>
        <taxon>Actinomycetota</taxon>
        <taxon>Actinomycetes</taxon>
        <taxon>Micrococcales</taxon>
        <taxon>Microbacteriaceae</taxon>
        <taxon>Cryobacterium</taxon>
    </lineage>
</organism>
<sequence>MVLLDGRVIVAHNAAFDVRFPLAELGHAGYLITVPGISLCTWPATFPRHRALADGCAA</sequence>
<dbReference type="STRING" id="1424659.SAMN05216368_10210"/>
<evidence type="ECO:0000313" key="1">
    <source>
        <dbReference type="EMBL" id="SDM68750.1"/>
    </source>
</evidence>
<dbReference type="AlphaFoldDB" id="A0A5E9FUI9"/>
<accession>A0A5E9FUI9</accession>
<proteinExistence type="predicted"/>